<organism evidence="4 5">
    <name type="scientific">Mauremys mutica</name>
    <name type="common">yellowpond turtle</name>
    <dbReference type="NCBI Taxonomy" id="74926"/>
    <lineage>
        <taxon>Eukaryota</taxon>
        <taxon>Metazoa</taxon>
        <taxon>Chordata</taxon>
        <taxon>Craniata</taxon>
        <taxon>Vertebrata</taxon>
        <taxon>Euteleostomi</taxon>
        <taxon>Archelosauria</taxon>
        <taxon>Testudinata</taxon>
        <taxon>Testudines</taxon>
        <taxon>Cryptodira</taxon>
        <taxon>Durocryptodira</taxon>
        <taxon>Testudinoidea</taxon>
        <taxon>Geoemydidae</taxon>
        <taxon>Geoemydinae</taxon>
        <taxon>Mauremys</taxon>
    </lineage>
</organism>
<dbReference type="Proteomes" id="UP000827986">
    <property type="component" value="Unassembled WGS sequence"/>
</dbReference>
<feature type="domain" description="Period circadian protein homolog 1-3 PAS-A" evidence="3">
    <location>
        <begin position="31"/>
        <end position="67"/>
    </location>
</feature>
<dbReference type="InterPro" id="IPR050760">
    <property type="entry name" value="Period_circadian_regulator"/>
</dbReference>
<keyword evidence="2" id="KW-0539">Nucleus</keyword>
<comment type="caution">
    <text evidence="4">The sequence shown here is derived from an EMBL/GenBank/DDBJ whole genome shotgun (WGS) entry which is preliminary data.</text>
</comment>
<gene>
    <name evidence="4" type="ORF">KIL84_022321</name>
</gene>
<dbReference type="AlphaFoldDB" id="A0A9D3XA52"/>
<dbReference type="GO" id="GO:0000122">
    <property type="term" value="P:negative regulation of transcription by RNA polymerase II"/>
    <property type="evidence" value="ECO:0007669"/>
    <property type="project" value="TreeGrafter"/>
</dbReference>
<dbReference type="GO" id="GO:0005634">
    <property type="term" value="C:nucleus"/>
    <property type="evidence" value="ECO:0007669"/>
    <property type="project" value="UniProtKB-SubCell"/>
</dbReference>
<reference evidence="4" key="1">
    <citation type="submission" date="2021-09" db="EMBL/GenBank/DDBJ databases">
        <title>The genome of Mauremys mutica provides insights into the evolution of semi-aquatic lifestyle.</title>
        <authorList>
            <person name="Gong S."/>
            <person name="Gao Y."/>
        </authorList>
    </citation>
    <scope>NUCLEOTIDE SEQUENCE</scope>
    <source>
        <strain evidence="4">MM-2020</strain>
        <tissue evidence="4">Muscle</tissue>
    </source>
</reference>
<dbReference type="GO" id="GO:0005737">
    <property type="term" value="C:cytoplasm"/>
    <property type="evidence" value="ECO:0007669"/>
    <property type="project" value="TreeGrafter"/>
</dbReference>
<accession>A0A9D3XA52</accession>
<dbReference type="GO" id="GO:0043153">
    <property type="term" value="P:entrainment of circadian clock by photoperiod"/>
    <property type="evidence" value="ECO:0007669"/>
    <property type="project" value="TreeGrafter"/>
</dbReference>
<protein>
    <recommendedName>
        <fullName evidence="3">Period circadian protein homolog 1-3 PAS-A domain-containing protein</fullName>
    </recommendedName>
</protein>
<comment type="subcellular location">
    <subcellularLocation>
        <location evidence="1">Nucleus</location>
    </subcellularLocation>
</comment>
<evidence type="ECO:0000313" key="5">
    <source>
        <dbReference type="Proteomes" id="UP000827986"/>
    </source>
</evidence>
<dbReference type="Gene3D" id="3.30.450.20">
    <property type="entry name" value="PAS domain"/>
    <property type="match status" value="1"/>
</dbReference>
<dbReference type="GO" id="GO:0032922">
    <property type="term" value="P:circadian regulation of gene expression"/>
    <property type="evidence" value="ECO:0007669"/>
    <property type="project" value="TreeGrafter"/>
</dbReference>
<dbReference type="PANTHER" id="PTHR11269:SF13">
    <property type="entry name" value="PERIOD CIRCADIAN PROTEIN HOMOLOG 3"/>
    <property type="match status" value="1"/>
</dbReference>
<evidence type="ECO:0000256" key="2">
    <source>
        <dbReference type="ARBA" id="ARBA00023242"/>
    </source>
</evidence>
<keyword evidence="5" id="KW-1185">Reference proteome</keyword>
<evidence type="ECO:0000256" key="1">
    <source>
        <dbReference type="ARBA" id="ARBA00004123"/>
    </source>
</evidence>
<name>A0A9D3XA52_9SAUR</name>
<dbReference type="GO" id="GO:0001222">
    <property type="term" value="F:transcription corepressor binding"/>
    <property type="evidence" value="ECO:0007669"/>
    <property type="project" value="TreeGrafter"/>
</dbReference>
<dbReference type="EMBL" id="JAHDVG010000476">
    <property type="protein sequence ID" value="KAH1175796.1"/>
    <property type="molecule type" value="Genomic_DNA"/>
</dbReference>
<dbReference type="PANTHER" id="PTHR11269">
    <property type="entry name" value="PERIOD CIRCADIAN PROTEIN"/>
    <property type="match status" value="1"/>
</dbReference>
<evidence type="ECO:0000259" key="3">
    <source>
        <dbReference type="Pfam" id="PF21353"/>
    </source>
</evidence>
<sequence length="67" mass="7565">MNDYGVFQTDITTYSIEELVAVTSERTPKNTMVHLSEQTASILNCKKTFLDSSQFMELLAPQDVSVF</sequence>
<evidence type="ECO:0000313" key="4">
    <source>
        <dbReference type="EMBL" id="KAH1175796.1"/>
    </source>
</evidence>
<proteinExistence type="predicted"/>
<dbReference type="Pfam" id="PF21353">
    <property type="entry name" value="Per3-like_PAS-A"/>
    <property type="match status" value="1"/>
</dbReference>
<dbReference type="GO" id="GO:0000976">
    <property type="term" value="F:transcription cis-regulatory region binding"/>
    <property type="evidence" value="ECO:0007669"/>
    <property type="project" value="TreeGrafter"/>
</dbReference>
<dbReference type="InterPro" id="IPR048814">
    <property type="entry name" value="Per1-3_PAS-A"/>
</dbReference>